<protein>
    <submittedName>
        <fullName evidence="1">Uncharacterized protein</fullName>
    </submittedName>
</protein>
<dbReference type="EMBL" id="JAZHXI010000023">
    <property type="protein sequence ID" value="KAL2060155.1"/>
    <property type="molecule type" value="Genomic_DNA"/>
</dbReference>
<evidence type="ECO:0000313" key="2">
    <source>
        <dbReference type="Proteomes" id="UP001595075"/>
    </source>
</evidence>
<organism evidence="1 2">
    <name type="scientific">Oculimacula yallundae</name>
    <dbReference type="NCBI Taxonomy" id="86028"/>
    <lineage>
        <taxon>Eukaryota</taxon>
        <taxon>Fungi</taxon>
        <taxon>Dikarya</taxon>
        <taxon>Ascomycota</taxon>
        <taxon>Pezizomycotina</taxon>
        <taxon>Leotiomycetes</taxon>
        <taxon>Helotiales</taxon>
        <taxon>Ploettnerulaceae</taxon>
        <taxon>Oculimacula</taxon>
    </lineage>
</organism>
<reference evidence="1 2" key="1">
    <citation type="journal article" date="2024" name="Commun. Biol.">
        <title>Comparative genomic analysis of thermophilic fungi reveals convergent evolutionary adaptations and gene losses.</title>
        <authorList>
            <person name="Steindorff A.S."/>
            <person name="Aguilar-Pontes M.V."/>
            <person name="Robinson A.J."/>
            <person name="Andreopoulos B."/>
            <person name="LaButti K."/>
            <person name="Kuo A."/>
            <person name="Mondo S."/>
            <person name="Riley R."/>
            <person name="Otillar R."/>
            <person name="Haridas S."/>
            <person name="Lipzen A."/>
            <person name="Grimwood J."/>
            <person name="Schmutz J."/>
            <person name="Clum A."/>
            <person name="Reid I.D."/>
            <person name="Moisan M.C."/>
            <person name="Butler G."/>
            <person name="Nguyen T.T.M."/>
            <person name="Dewar K."/>
            <person name="Conant G."/>
            <person name="Drula E."/>
            <person name="Henrissat B."/>
            <person name="Hansel C."/>
            <person name="Singer S."/>
            <person name="Hutchinson M.I."/>
            <person name="de Vries R.P."/>
            <person name="Natvig D.O."/>
            <person name="Powell A.J."/>
            <person name="Tsang A."/>
            <person name="Grigoriev I.V."/>
        </authorList>
    </citation>
    <scope>NUCLEOTIDE SEQUENCE [LARGE SCALE GENOMIC DNA]</scope>
    <source>
        <strain evidence="1 2">CBS 494.80</strain>
    </source>
</reference>
<name>A0ABR4BR62_9HELO</name>
<proteinExistence type="predicted"/>
<comment type="caution">
    <text evidence="1">The sequence shown here is derived from an EMBL/GenBank/DDBJ whole genome shotgun (WGS) entry which is preliminary data.</text>
</comment>
<sequence>MALFKVPPTFPTLLKSLRSAVVIRIATDRTL</sequence>
<accession>A0ABR4BR62</accession>
<keyword evidence="2" id="KW-1185">Reference proteome</keyword>
<evidence type="ECO:0000313" key="1">
    <source>
        <dbReference type="EMBL" id="KAL2060155.1"/>
    </source>
</evidence>
<dbReference type="Proteomes" id="UP001595075">
    <property type="component" value="Unassembled WGS sequence"/>
</dbReference>
<gene>
    <name evidence="1" type="ORF">VTL71DRAFT_9550</name>
</gene>